<dbReference type="PROSITE" id="PS00107">
    <property type="entry name" value="PROTEIN_KINASE_ATP"/>
    <property type="match status" value="1"/>
</dbReference>
<keyword evidence="2" id="KW-0547">Nucleotide-binding</keyword>
<evidence type="ECO:0000256" key="1">
    <source>
        <dbReference type="ARBA" id="ARBA00008874"/>
    </source>
</evidence>
<dbReference type="GO" id="GO:0043539">
    <property type="term" value="F:protein serine/threonine kinase activator activity"/>
    <property type="evidence" value="ECO:0007669"/>
    <property type="project" value="InterPro"/>
</dbReference>
<dbReference type="AlphaFoldDB" id="A0AAU9S324"/>
<keyword evidence="3" id="KW-0175">Coiled coil</keyword>
<protein>
    <recommendedName>
        <fullName evidence="5">Protein kinase domain-containing protein</fullName>
    </recommendedName>
</protein>
<dbReference type="EMBL" id="CAJVSB020000705">
    <property type="protein sequence ID" value="CAH2057568.1"/>
    <property type="molecule type" value="Genomic_DNA"/>
</dbReference>
<dbReference type="SMART" id="SM00220">
    <property type="entry name" value="S_TKc"/>
    <property type="match status" value="1"/>
</dbReference>
<dbReference type="GO" id="GO:0005524">
    <property type="term" value="F:ATP binding"/>
    <property type="evidence" value="ECO:0007669"/>
    <property type="project" value="UniProtKB-UniRule"/>
</dbReference>
<keyword evidence="2" id="KW-0067">ATP-binding</keyword>
<evidence type="ECO:0000313" key="6">
    <source>
        <dbReference type="EMBL" id="CAH2057568.1"/>
    </source>
</evidence>
<feature type="coiled-coil region" evidence="3">
    <location>
        <begin position="391"/>
        <end position="428"/>
    </location>
</feature>
<evidence type="ECO:0000259" key="5">
    <source>
        <dbReference type="PROSITE" id="PS50011"/>
    </source>
</evidence>
<dbReference type="SUPFAM" id="SSF56112">
    <property type="entry name" value="Protein kinase-like (PK-like)"/>
    <property type="match status" value="1"/>
</dbReference>
<dbReference type="InterPro" id="IPR047173">
    <property type="entry name" value="STRAD_A/B-like"/>
</dbReference>
<organism evidence="6 7">
    <name type="scientific">Thlaspi arvense</name>
    <name type="common">Field penny-cress</name>
    <dbReference type="NCBI Taxonomy" id="13288"/>
    <lineage>
        <taxon>Eukaryota</taxon>
        <taxon>Viridiplantae</taxon>
        <taxon>Streptophyta</taxon>
        <taxon>Embryophyta</taxon>
        <taxon>Tracheophyta</taxon>
        <taxon>Spermatophyta</taxon>
        <taxon>Magnoliopsida</taxon>
        <taxon>eudicotyledons</taxon>
        <taxon>Gunneridae</taxon>
        <taxon>Pentapetalae</taxon>
        <taxon>rosids</taxon>
        <taxon>malvids</taxon>
        <taxon>Brassicales</taxon>
        <taxon>Brassicaceae</taxon>
        <taxon>Thlaspideae</taxon>
        <taxon>Thlaspi</taxon>
    </lineage>
</organism>
<feature type="compositionally biased region" description="Basic and acidic residues" evidence="4">
    <location>
        <begin position="343"/>
        <end position="353"/>
    </location>
</feature>
<feature type="domain" description="Protein kinase" evidence="5">
    <location>
        <begin position="1"/>
        <end position="239"/>
    </location>
</feature>
<feature type="region of interest" description="Disordered" evidence="4">
    <location>
        <begin position="316"/>
        <end position="360"/>
    </location>
</feature>
<evidence type="ECO:0000256" key="2">
    <source>
        <dbReference type="PROSITE-ProRule" id="PRU10141"/>
    </source>
</evidence>
<dbReference type="PROSITE" id="PS50011">
    <property type="entry name" value="PROTEIN_KINASE_DOM"/>
    <property type="match status" value="1"/>
</dbReference>
<dbReference type="Gene3D" id="1.10.510.10">
    <property type="entry name" value="Transferase(Phosphotransferase) domain 1"/>
    <property type="match status" value="1"/>
</dbReference>
<dbReference type="GO" id="GO:0004672">
    <property type="term" value="F:protein kinase activity"/>
    <property type="evidence" value="ECO:0007669"/>
    <property type="project" value="InterPro"/>
</dbReference>
<gene>
    <name evidence="6" type="ORF">TAV2_LOCUS12228</name>
</gene>
<dbReference type="Gene3D" id="3.30.200.20">
    <property type="entry name" value="Phosphorylase Kinase, domain 1"/>
    <property type="match status" value="1"/>
</dbReference>
<sequence>MDQQEEPQPVQYPEDPDSYVLLEEIGRGVNSVVHKAHCRKMDSPEKSLVAIKCIYLNRWPSDLQGVPREAETMSRLSHPMFWGPTAPSWWTTASGSSCRSWTLCGLAYLHMQGQLHRDIKAANILIDSNGTVRLADFPVSTSVYEATAGAVAAMLTDMAWKPYWIAPEVVQSPEENILMDTKGGHMTMKRFRVSNYYKKTRKSKDKEFSKLFKDMVGLCLNQDPSKRPSAHELLSHPFFRKCKGLEIVVKNILREQRHRSEVWLQKFGSASKSAKEEISRGTEFPARNSTPKRRSVSGWTFNKDVCKLDPVFETTTEPVSNHSGGKTIVPDHMGRSNPSLPEKAAENGQREVESSGQNGGIEKSLMLEGLMALKKSLDVQSREVARMIALYTGEEAEDEQVERLKMELENKDIRNFELEIELNSLRSKLSITRALIAKIF</sequence>
<evidence type="ECO:0000256" key="3">
    <source>
        <dbReference type="SAM" id="Coils"/>
    </source>
</evidence>
<dbReference type="InterPro" id="IPR011009">
    <property type="entry name" value="Kinase-like_dom_sf"/>
</dbReference>
<feature type="region of interest" description="Disordered" evidence="4">
    <location>
        <begin position="274"/>
        <end position="295"/>
    </location>
</feature>
<dbReference type="Pfam" id="PF00069">
    <property type="entry name" value="Pkinase"/>
    <property type="match status" value="1"/>
</dbReference>
<evidence type="ECO:0000256" key="4">
    <source>
        <dbReference type="SAM" id="MobiDB-lite"/>
    </source>
</evidence>
<dbReference type="InterPro" id="IPR017441">
    <property type="entry name" value="Protein_kinase_ATP_BS"/>
</dbReference>
<dbReference type="InterPro" id="IPR000719">
    <property type="entry name" value="Prot_kinase_dom"/>
</dbReference>
<name>A0AAU9S324_THLAR</name>
<evidence type="ECO:0000313" key="7">
    <source>
        <dbReference type="Proteomes" id="UP000836841"/>
    </source>
</evidence>
<comment type="similarity">
    <text evidence="1">Belongs to the protein kinase superfamily. STE Ser/Thr protein kinase family. STE20 subfamily.</text>
</comment>
<dbReference type="PANTHER" id="PTHR48014">
    <property type="entry name" value="SERINE/THREONINE-PROTEIN KINASE FRAY2"/>
    <property type="match status" value="1"/>
</dbReference>
<reference evidence="6 7" key="1">
    <citation type="submission" date="2022-03" db="EMBL/GenBank/DDBJ databases">
        <authorList>
            <person name="Nunn A."/>
            <person name="Chopra R."/>
            <person name="Nunn A."/>
            <person name="Contreras Garrido A."/>
        </authorList>
    </citation>
    <scope>NUCLEOTIDE SEQUENCE [LARGE SCALE GENOMIC DNA]</scope>
</reference>
<feature type="binding site" evidence="2">
    <location>
        <position position="52"/>
    </location>
    <ligand>
        <name>ATP</name>
        <dbReference type="ChEBI" id="CHEBI:30616"/>
    </ligand>
</feature>
<dbReference type="Proteomes" id="UP000836841">
    <property type="component" value="Unassembled WGS sequence"/>
</dbReference>
<keyword evidence="7" id="KW-1185">Reference proteome</keyword>
<comment type="caution">
    <text evidence="6">The sequence shown here is derived from an EMBL/GenBank/DDBJ whole genome shotgun (WGS) entry which is preliminary data.</text>
</comment>
<proteinExistence type="inferred from homology"/>
<accession>A0AAU9S324</accession>
<dbReference type="PANTHER" id="PTHR48014:SF7">
    <property type="entry name" value="SERINE_THREONINE-PROTEIN KINASE BLUS1"/>
    <property type="match status" value="1"/>
</dbReference>